<evidence type="ECO:0000313" key="2">
    <source>
        <dbReference type="EMBL" id="ABY35104.1"/>
    </source>
</evidence>
<dbReference type="SMART" id="SM00849">
    <property type="entry name" value="Lactamase_B"/>
    <property type="match status" value="1"/>
</dbReference>
<dbReference type="STRING" id="324602.Caur_1889"/>
<dbReference type="InterPro" id="IPR051682">
    <property type="entry name" value="Mito_Persulfide_Diox"/>
</dbReference>
<gene>
    <name evidence="2" type="ordered locus">Caur_1889</name>
</gene>
<feature type="domain" description="Metallo-beta-lactamase" evidence="1">
    <location>
        <begin position="15"/>
        <end position="189"/>
    </location>
</feature>
<organism evidence="2 3">
    <name type="scientific">Chloroflexus aurantiacus (strain ATCC 29366 / DSM 635 / J-10-fl)</name>
    <dbReference type="NCBI Taxonomy" id="324602"/>
    <lineage>
        <taxon>Bacteria</taxon>
        <taxon>Bacillati</taxon>
        <taxon>Chloroflexota</taxon>
        <taxon>Chloroflexia</taxon>
        <taxon>Chloroflexales</taxon>
        <taxon>Chloroflexineae</taxon>
        <taxon>Chloroflexaceae</taxon>
        <taxon>Chloroflexus</taxon>
    </lineage>
</organism>
<dbReference type="InterPro" id="IPR001279">
    <property type="entry name" value="Metallo-B-lactamas"/>
</dbReference>
<protein>
    <submittedName>
        <fullName evidence="2">Beta-lactamase domain protein</fullName>
    </submittedName>
</protein>
<dbReference type="AlphaFoldDB" id="A9WDU5"/>
<dbReference type="SUPFAM" id="SSF56281">
    <property type="entry name" value="Metallo-hydrolase/oxidoreductase"/>
    <property type="match status" value="1"/>
</dbReference>
<evidence type="ECO:0000259" key="1">
    <source>
        <dbReference type="SMART" id="SM00849"/>
    </source>
</evidence>
<dbReference type="EnsemblBacteria" id="ABY35104">
    <property type="protein sequence ID" value="ABY35104"/>
    <property type="gene ID" value="Caur_1889"/>
</dbReference>
<dbReference type="GO" id="GO:0006749">
    <property type="term" value="P:glutathione metabolic process"/>
    <property type="evidence" value="ECO:0000318"/>
    <property type="project" value="GO_Central"/>
</dbReference>
<dbReference type="PANTHER" id="PTHR43084">
    <property type="entry name" value="PERSULFIDE DIOXYGENASE ETHE1"/>
    <property type="match status" value="1"/>
</dbReference>
<dbReference type="InterPro" id="IPR036866">
    <property type="entry name" value="RibonucZ/Hydroxyglut_hydro"/>
</dbReference>
<sequence length="200" mass="21882">MTRQSHTIVNVGYRSTNYWVISAGTARLLVDIGWPGTLGTMKANLKRMGIPLSELRYALATHYHIDHAGLAEELKREGVTLLVVDLQEAAIPLMKRWTKPADQYVDITDHGNLVITCAQSRPLLAQMGIGGEIVHTPGHTDHCVSLLLDDGSVFTGDLPLPGYAFDDPVVIASWQCLQAKGAHLVYPAHGPIRQLSELID</sequence>
<dbReference type="eggNOG" id="COG0491">
    <property type="taxonomic scope" value="Bacteria"/>
</dbReference>
<dbReference type="RefSeq" id="WP_012257758.1">
    <property type="nucleotide sequence ID" value="NC_010175.1"/>
</dbReference>
<dbReference type="GO" id="GO:0050313">
    <property type="term" value="F:sulfur dioxygenase activity"/>
    <property type="evidence" value="ECO:0000318"/>
    <property type="project" value="GO_Central"/>
</dbReference>
<dbReference type="PANTHER" id="PTHR43084:SF1">
    <property type="entry name" value="PERSULFIDE DIOXYGENASE ETHE1, MITOCHONDRIAL"/>
    <property type="match status" value="1"/>
</dbReference>
<dbReference type="HOGENOM" id="CLU_030571_2_7_0"/>
<reference evidence="3" key="1">
    <citation type="journal article" date="2011" name="BMC Genomics">
        <title>Complete genome sequence of the filamentous anoxygenic phototrophic bacterium Chloroflexus aurantiacus.</title>
        <authorList>
            <person name="Tang K.H."/>
            <person name="Barry K."/>
            <person name="Chertkov O."/>
            <person name="Dalin E."/>
            <person name="Han C.S."/>
            <person name="Hauser L.J."/>
            <person name="Honchak B.M."/>
            <person name="Karbach L.E."/>
            <person name="Land M.L."/>
            <person name="Lapidus A."/>
            <person name="Larimer F.W."/>
            <person name="Mikhailova N."/>
            <person name="Pitluck S."/>
            <person name="Pierson B.K."/>
            <person name="Blankenship R.E."/>
        </authorList>
    </citation>
    <scope>NUCLEOTIDE SEQUENCE [LARGE SCALE GENOMIC DNA]</scope>
    <source>
        <strain evidence="3">ATCC 29366 / DSM 635 / J-10-fl</strain>
    </source>
</reference>
<dbReference type="GO" id="GO:0070813">
    <property type="term" value="P:hydrogen sulfide metabolic process"/>
    <property type="evidence" value="ECO:0000318"/>
    <property type="project" value="GO_Central"/>
</dbReference>
<dbReference type="Gene3D" id="3.60.15.10">
    <property type="entry name" value="Ribonuclease Z/Hydroxyacylglutathione hydrolase-like"/>
    <property type="match status" value="1"/>
</dbReference>
<dbReference type="EMBL" id="CP000909">
    <property type="protein sequence ID" value="ABY35104.1"/>
    <property type="molecule type" value="Genomic_DNA"/>
</dbReference>
<dbReference type="KEGG" id="cau:Caur_1889"/>
<proteinExistence type="predicted"/>
<dbReference type="PATRIC" id="fig|324602.8.peg.2158"/>
<name>A9WDU5_CHLAA</name>
<dbReference type="Pfam" id="PF00753">
    <property type="entry name" value="Lactamase_B"/>
    <property type="match status" value="1"/>
</dbReference>
<accession>A9WDU5</accession>
<dbReference type="InParanoid" id="A9WDU5"/>
<evidence type="ECO:0000313" key="3">
    <source>
        <dbReference type="Proteomes" id="UP000002008"/>
    </source>
</evidence>
<dbReference type="Proteomes" id="UP000002008">
    <property type="component" value="Chromosome"/>
</dbReference>
<keyword evidence="3" id="KW-1185">Reference proteome</keyword>